<keyword evidence="1" id="KW-1133">Transmembrane helix</keyword>
<feature type="transmembrane region" description="Helical" evidence="1">
    <location>
        <begin position="7"/>
        <end position="26"/>
    </location>
</feature>
<dbReference type="AlphaFoldDB" id="A0A166ZPV7"/>
<gene>
    <name evidence="2" type="ORF">N476_05935</name>
</gene>
<comment type="caution">
    <text evidence="2">The sequence shown here is derived from an EMBL/GenBank/DDBJ whole genome shotgun (WGS) entry which is preliminary data.</text>
</comment>
<dbReference type="OrthoDB" id="6313987at2"/>
<proteinExistence type="predicted"/>
<protein>
    <submittedName>
        <fullName evidence="2">Uncharacterized protein</fullName>
    </submittedName>
</protein>
<keyword evidence="1" id="KW-0472">Membrane</keyword>
<keyword evidence="1" id="KW-0812">Transmembrane</keyword>
<organism evidence="2 3">
    <name type="scientific">Pseudoalteromonas luteoviolacea H33</name>
    <dbReference type="NCBI Taxonomy" id="1365251"/>
    <lineage>
        <taxon>Bacteria</taxon>
        <taxon>Pseudomonadati</taxon>
        <taxon>Pseudomonadota</taxon>
        <taxon>Gammaproteobacteria</taxon>
        <taxon>Alteromonadales</taxon>
        <taxon>Pseudoalteromonadaceae</taxon>
        <taxon>Pseudoalteromonas</taxon>
    </lineage>
</organism>
<name>A0A166ZPV7_9GAMM</name>
<dbReference type="RefSeq" id="WP_063364376.1">
    <property type="nucleotide sequence ID" value="NZ_AUXZ01000141.1"/>
</dbReference>
<feature type="transmembrane region" description="Helical" evidence="1">
    <location>
        <begin position="100"/>
        <end position="118"/>
    </location>
</feature>
<dbReference type="EMBL" id="AUXZ01000141">
    <property type="protein sequence ID" value="KZN44537.1"/>
    <property type="molecule type" value="Genomic_DNA"/>
</dbReference>
<dbReference type="PATRIC" id="fig|1365251.3.peg.5315"/>
<accession>A0A166ZPV7</accession>
<dbReference type="Proteomes" id="UP000076503">
    <property type="component" value="Unassembled WGS sequence"/>
</dbReference>
<sequence length="130" mass="14784">MNLKADHFIWKIICVVQVAVTLFSIYENQSSAIYETSASFLKGVLFITDFLVLAANICLILQVRVLSQNAWILTVLLWWLVNVFCLLNEFYLGGYTSSEMLFMGNIIWILILFSLPVLKYGAFVSDTAKT</sequence>
<evidence type="ECO:0000313" key="3">
    <source>
        <dbReference type="Proteomes" id="UP000076503"/>
    </source>
</evidence>
<reference evidence="2 3" key="1">
    <citation type="submission" date="2013-07" db="EMBL/GenBank/DDBJ databases">
        <title>Comparative Genomic and Metabolomic Analysis of Twelve Strains of Pseudoalteromonas luteoviolacea.</title>
        <authorList>
            <person name="Vynne N.G."/>
            <person name="Mansson M."/>
            <person name="Gram L."/>
        </authorList>
    </citation>
    <scope>NUCLEOTIDE SEQUENCE [LARGE SCALE GENOMIC DNA]</scope>
    <source>
        <strain evidence="2 3">H33</strain>
    </source>
</reference>
<evidence type="ECO:0000313" key="2">
    <source>
        <dbReference type="EMBL" id="KZN44537.1"/>
    </source>
</evidence>
<feature type="transmembrane region" description="Helical" evidence="1">
    <location>
        <begin position="71"/>
        <end position="94"/>
    </location>
</feature>
<evidence type="ECO:0000256" key="1">
    <source>
        <dbReference type="SAM" id="Phobius"/>
    </source>
</evidence>
<feature type="transmembrane region" description="Helical" evidence="1">
    <location>
        <begin position="38"/>
        <end position="59"/>
    </location>
</feature>